<protein>
    <submittedName>
        <fullName evidence="1">Uncharacterized protein</fullName>
    </submittedName>
</protein>
<dbReference type="RefSeq" id="WP_175359762.1">
    <property type="nucleotide sequence ID" value="NZ_JABFMS010000003.1"/>
</dbReference>
<gene>
    <name evidence="1" type="ORF">HNO85_02705</name>
</gene>
<reference evidence="1 2" key="1">
    <citation type="journal article" date="2020" name="Front. Plant Sci.">
        <title>Isolation of Rhizosphere Bacteria That Improve Quality and Water Stress Tolerance in Greenhouse Ornamentals.</title>
        <authorList>
            <person name="Nordstedt N.P."/>
            <person name="Jones M.L."/>
        </authorList>
    </citation>
    <scope>NUCLEOTIDE SEQUENCE [LARGE SCALE GENOMIC DNA]</scope>
    <source>
        <strain evidence="1 2">C2F7</strain>
    </source>
</reference>
<comment type="caution">
    <text evidence="1">The sequence shown here is derived from an EMBL/GenBank/DDBJ whole genome shotgun (WGS) entry which is preliminary data.</text>
</comment>
<accession>A0AAJ3KTZ5</accession>
<proteinExistence type="predicted"/>
<organism evidence="1 2">
    <name type="scientific">Pseudomonas brassicacearum</name>
    <dbReference type="NCBI Taxonomy" id="930166"/>
    <lineage>
        <taxon>Bacteria</taxon>
        <taxon>Pseudomonadati</taxon>
        <taxon>Pseudomonadota</taxon>
        <taxon>Gammaproteobacteria</taxon>
        <taxon>Pseudomonadales</taxon>
        <taxon>Pseudomonadaceae</taxon>
        <taxon>Pseudomonas</taxon>
    </lineage>
</organism>
<evidence type="ECO:0000313" key="1">
    <source>
        <dbReference type="EMBL" id="NUT79847.1"/>
    </source>
</evidence>
<dbReference type="AlphaFoldDB" id="A0AAJ3KTZ5"/>
<dbReference type="EMBL" id="JABFMS010000003">
    <property type="protein sequence ID" value="NUT79847.1"/>
    <property type="molecule type" value="Genomic_DNA"/>
</dbReference>
<evidence type="ECO:0000313" key="2">
    <source>
        <dbReference type="Proteomes" id="UP000562723"/>
    </source>
</evidence>
<name>A0AAJ3KTZ5_9PSED</name>
<dbReference type="Proteomes" id="UP000562723">
    <property type="component" value="Unassembled WGS sequence"/>
</dbReference>
<sequence length="89" mass="10457">MERQDYLKLRFEIHQEIVSGLESAVDEETLTNNLMRRILHSFSAAEVKRQNIAQQFKSFKRNPNTIVPSWAYNNPGLRDRIPTLKEAKK</sequence>